<evidence type="ECO:0000256" key="1">
    <source>
        <dbReference type="SAM" id="MobiDB-lite"/>
    </source>
</evidence>
<dbReference type="InterPro" id="IPR010349">
    <property type="entry name" value="Asparaginase_II"/>
</dbReference>
<reference evidence="2 3" key="1">
    <citation type="submission" date="2020-08" db="EMBL/GenBank/DDBJ databases">
        <title>Genome sequencing of Purple Non-Sulfur Bacteria from various extreme environments.</title>
        <authorList>
            <person name="Mayer M."/>
        </authorList>
    </citation>
    <scope>NUCLEOTIDE SEQUENCE [LARGE SCALE GENOMIC DNA]</scope>
    <source>
        <strain evidence="2 3">JA131</strain>
    </source>
</reference>
<evidence type="ECO:0000313" key="3">
    <source>
        <dbReference type="Proteomes" id="UP000554286"/>
    </source>
</evidence>
<evidence type="ECO:0000313" key="2">
    <source>
        <dbReference type="EMBL" id="MBB4265552.1"/>
    </source>
</evidence>
<keyword evidence="3" id="KW-1185">Reference proteome</keyword>
<sequence>MTASAPDQTTPAPAGNATTEDEPPSVAFPDNPVLAAITRDPGIESHHRGAVIVLDAAGAVRLAWGDVERPVFPRSALKPIQALALLEALPDPGALSDERVALHTASHSGWPAHTDRVAAWLADLGLSTDALSCGAGDWPMDPAAARALAATGARPSALHHNCSGQHTGFLMLAGLMGVSPRGYASADHPVQRAVTAVIADMTDVAPDSLPWGVEGCGVPSPAMPLWAVALGMARLADPSGLSPGRAAAATRLRRAMAAHPDLVAGPGRCDTRVASATGGRVLTKIGAEGNVVALIPDAGLGLALKIDDGAGRGAELALGSVLDALSLLQDSERAALADLFQPTVTNAAGRIVGRGLPVRPAEADSDDADDGDPWDWDDDDTDDHA</sequence>
<dbReference type="RefSeq" id="WP_184043178.1">
    <property type="nucleotide sequence ID" value="NZ_JACIGK010000007.1"/>
</dbReference>
<proteinExistence type="predicted"/>
<dbReference type="PANTHER" id="PTHR42110:SF1">
    <property type="entry name" value="L-ASPARAGINASE, PUTATIVE (AFU_ORTHOLOGUE AFUA_3G11890)-RELATED"/>
    <property type="match status" value="1"/>
</dbReference>
<protein>
    <submittedName>
        <fullName evidence="2">L-asparaginase II</fullName>
    </submittedName>
</protein>
<organism evidence="2 3">
    <name type="scientific">Roseospira visakhapatnamensis</name>
    <dbReference type="NCBI Taxonomy" id="390880"/>
    <lineage>
        <taxon>Bacteria</taxon>
        <taxon>Pseudomonadati</taxon>
        <taxon>Pseudomonadota</taxon>
        <taxon>Alphaproteobacteria</taxon>
        <taxon>Rhodospirillales</taxon>
        <taxon>Rhodospirillaceae</taxon>
        <taxon>Roseospira</taxon>
    </lineage>
</organism>
<dbReference type="AlphaFoldDB" id="A0A7W6RBT2"/>
<dbReference type="PANTHER" id="PTHR42110">
    <property type="entry name" value="L-ASPARAGINASE, PUTATIVE (AFU_ORTHOLOGUE AFUA_3G11890)-RELATED"/>
    <property type="match status" value="1"/>
</dbReference>
<feature type="region of interest" description="Disordered" evidence="1">
    <location>
        <begin position="355"/>
        <end position="385"/>
    </location>
</feature>
<dbReference type="Proteomes" id="UP000554286">
    <property type="component" value="Unassembled WGS sequence"/>
</dbReference>
<comment type="caution">
    <text evidence="2">The sequence shown here is derived from an EMBL/GenBank/DDBJ whole genome shotgun (WGS) entry which is preliminary data.</text>
</comment>
<accession>A0A7W6RBT2</accession>
<dbReference type="EMBL" id="JACIGK010000007">
    <property type="protein sequence ID" value="MBB4265552.1"/>
    <property type="molecule type" value="Genomic_DNA"/>
</dbReference>
<feature type="compositionally biased region" description="Polar residues" evidence="1">
    <location>
        <begin position="1"/>
        <end position="11"/>
    </location>
</feature>
<feature type="region of interest" description="Disordered" evidence="1">
    <location>
        <begin position="1"/>
        <end position="27"/>
    </location>
</feature>
<gene>
    <name evidence="2" type="ORF">GGD89_001174</name>
</gene>
<dbReference type="Pfam" id="PF06089">
    <property type="entry name" value="Asparaginase_II"/>
    <property type="match status" value="1"/>
</dbReference>
<feature type="compositionally biased region" description="Acidic residues" evidence="1">
    <location>
        <begin position="363"/>
        <end position="385"/>
    </location>
</feature>
<name>A0A7W6RBT2_9PROT</name>